<dbReference type="Proteomes" id="UP000271162">
    <property type="component" value="Unassembled WGS sequence"/>
</dbReference>
<reference evidence="1 2" key="2">
    <citation type="submission" date="2018-11" db="EMBL/GenBank/DDBJ databases">
        <authorList>
            <consortium name="Pathogen Informatics"/>
        </authorList>
    </citation>
    <scope>NUCLEOTIDE SEQUENCE [LARGE SCALE GENOMIC DNA]</scope>
</reference>
<dbReference type="WBParaSite" id="NBR_0001729101-mRNA-1">
    <property type="protein sequence ID" value="NBR_0001729101-mRNA-1"/>
    <property type="gene ID" value="NBR_0001729101"/>
</dbReference>
<evidence type="ECO:0000313" key="1">
    <source>
        <dbReference type="EMBL" id="VDL80906.1"/>
    </source>
</evidence>
<evidence type="ECO:0000313" key="3">
    <source>
        <dbReference type="WBParaSite" id="NBR_0001729101-mRNA-1"/>
    </source>
</evidence>
<evidence type="ECO:0000313" key="2">
    <source>
        <dbReference type="Proteomes" id="UP000271162"/>
    </source>
</evidence>
<keyword evidence="2" id="KW-1185">Reference proteome</keyword>
<organism evidence="3">
    <name type="scientific">Nippostrongylus brasiliensis</name>
    <name type="common">Rat hookworm</name>
    <dbReference type="NCBI Taxonomy" id="27835"/>
    <lineage>
        <taxon>Eukaryota</taxon>
        <taxon>Metazoa</taxon>
        <taxon>Ecdysozoa</taxon>
        <taxon>Nematoda</taxon>
        <taxon>Chromadorea</taxon>
        <taxon>Rhabditida</taxon>
        <taxon>Rhabditina</taxon>
        <taxon>Rhabditomorpha</taxon>
        <taxon>Strongyloidea</taxon>
        <taxon>Heligmosomidae</taxon>
        <taxon>Nippostrongylus</taxon>
    </lineage>
</organism>
<dbReference type="EMBL" id="UYSL01022670">
    <property type="protein sequence ID" value="VDL80906.1"/>
    <property type="molecule type" value="Genomic_DNA"/>
</dbReference>
<dbReference type="SUPFAM" id="SSF53335">
    <property type="entry name" value="S-adenosyl-L-methionine-dependent methyltransferases"/>
    <property type="match status" value="1"/>
</dbReference>
<sequence>MNTSFRLVGYRGVRGTGANGSLELSYARILPPTPLTWKNFNTKNWRIDKRTVRKSYATVLIVGAFSTGALKLDTKREQKVLMIGLAGGVLANFLSTIPNVKISITIVDIEPVMKQIATKWFGIKESPTMRIVVQDGVEFVSEEAQKGFDHQPACQPGPDAGIVAILAVLARHGFLCVAQNYFAMHKSASELARAT</sequence>
<reference evidence="3" key="1">
    <citation type="submission" date="2017-02" db="UniProtKB">
        <authorList>
            <consortium name="WormBaseParasite"/>
        </authorList>
    </citation>
    <scope>IDENTIFICATION</scope>
</reference>
<dbReference type="AlphaFoldDB" id="A0A0N4YJX1"/>
<dbReference type="InterPro" id="IPR029063">
    <property type="entry name" value="SAM-dependent_MTases_sf"/>
</dbReference>
<accession>A0A0N4YJX1</accession>
<dbReference type="Gene3D" id="3.40.50.150">
    <property type="entry name" value="Vaccinia Virus protein VP39"/>
    <property type="match status" value="1"/>
</dbReference>
<name>A0A0N4YJX1_NIPBR</name>
<proteinExistence type="predicted"/>
<protein>
    <submittedName>
        <fullName evidence="3">PABS domain-containing protein</fullName>
    </submittedName>
</protein>
<gene>
    <name evidence="1" type="ORF">NBR_LOCUS17292</name>
</gene>